<dbReference type="PANTHER" id="PTHR37299:SF1">
    <property type="entry name" value="STAGE 0 SPORULATION PROTEIN A HOMOLOG"/>
    <property type="match status" value="1"/>
</dbReference>
<dbReference type="SUPFAM" id="SSF52172">
    <property type="entry name" value="CheY-like"/>
    <property type="match status" value="1"/>
</dbReference>
<dbReference type="InterPro" id="IPR001789">
    <property type="entry name" value="Sig_transdc_resp-reg_receiver"/>
</dbReference>
<evidence type="ECO:0000259" key="2">
    <source>
        <dbReference type="PROSITE" id="PS50110"/>
    </source>
</evidence>
<dbReference type="Gene3D" id="3.40.50.2300">
    <property type="match status" value="1"/>
</dbReference>
<dbReference type="InterPro" id="IPR046947">
    <property type="entry name" value="LytR-like"/>
</dbReference>
<name>A0ABS5JVG6_9BACT</name>
<dbReference type="PROSITE" id="PS50110">
    <property type="entry name" value="RESPONSE_REGULATORY"/>
    <property type="match status" value="1"/>
</dbReference>
<dbReference type="Pfam" id="PF00072">
    <property type="entry name" value="Response_reg"/>
    <property type="match status" value="1"/>
</dbReference>
<proteinExistence type="predicted"/>
<dbReference type="InterPro" id="IPR007492">
    <property type="entry name" value="LytTR_DNA-bd_dom"/>
</dbReference>
<evidence type="ECO:0000256" key="1">
    <source>
        <dbReference type="PROSITE-ProRule" id="PRU00169"/>
    </source>
</evidence>
<protein>
    <submittedName>
        <fullName evidence="4">Response regulator transcription factor</fullName>
    </submittedName>
</protein>
<dbReference type="SMART" id="SM00850">
    <property type="entry name" value="LytTR"/>
    <property type="match status" value="1"/>
</dbReference>
<sequence length="251" mass="28873">MKALIIEDEHTAAENLKAIIKQEEPDMEIMDVLDSVQASVDYFQNNPLPDIIFMDIHLADGQSFLIFEKIELTCPVIFTTAYDEYALEAFKVNSIDYLLKPIEPNDVSKAIKKLKQLTHTDKDEYTQRIETFLSSRTNYTKTFLIPHKDKLIPIPTSQIAFFYTSNEAVSVTTTDGRTYPMDKSLDTLMTKLDPEAFYRANRQFIISHHAIKEVAIWFGNRLSAILVVPTQERIIISKARVSSFKKWLIQS</sequence>
<dbReference type="InterPro" id="IPR011006">
    <property type="entry name" value="CheY-like_superfamily"/>
</dbReference>
<keyword evidence="5" id="KW-1185">Reference proteome</keyword>
<gene>
    <name evidence="4" type="ORF">KEM10_11440</name>
</gene>
<feature type="domain" description="Response regulatory" evidence="2">
    <location>
        <begin position="2"/>
        <end position="115"/>
    </location>
</feature>
<feature type="modified residue" description="4-aspartylphosphate" evidence="1">
    <location>
        <position position="55"/>
    </location>
</feature>
<comment type="caution">
    <text evidence="4">The sequence shown here is derived from an EMBL/GenBank/DDBJ whole genome shotgun (WGS) entry which is preliminary data.</text>
</comment>
<feature type="domain" description="HTH LytTR-type" evidence="3">
    <location>
        <begin position="143"/>
        <end position="250"/>
    </location>
</feature>
<dbReference type="Gene3D" id="2.40.50.1020">
    <property type="entry name" value="LytTr DNA-binding domain"/>
    <property type="match status" value="1"/>
</dbReference>
<evidence type="ECO:0000259" key="3">
    <source>
        <dbReference type="PROSITE" id="PS50930"/>
    </source>
</evidence>
<organism evidence="4 5">
    <name type="scientific">Carboxylicivirga linearis</name>
    <dbReference type="NCBI Taxonomy" id="1628157"/>
    <lineage>
        <taxon>Bacteria</taxon>
        <taxon>Pseudomonadati</taxon>
        <taxon>Bacteroidota</taxon>
        <taxon>Bacteroidia</taxon>
        <taxon>Marinilabiliales</taxon>
        <taxon>Marinilabiliaceae</taxon>
        <taxon>Carboxylicivirga</taxon>
    </lineage>
</organism>
<dbReference type="Proteomes" id="UP000708576">
    <property type="component" value="Unassembled WGS sequence"/>
</dbReference>
<accession>A0ABS5JVG6</accession>
<evidence type="ECO:0000313" key="4">
    <source>
        <dbReference type="EMBL" id="MBS2098894.1"/>
    </source>
</evidence>
<keyword evidence="1" id="KW-0597">Phosphoprotein</keyword>
<evidence type="ECO:0000313" key="5">
    <source>
        <dbReference type="Proteomes" id="UP000708576"/>
    </source>
</evidence>
<dbReference type="RefSeq" id="WP_212216138.1">
    <property type="nucleotide sequence ID" value="NZ_JAGUCO010000007.1"/>
</dbReference>
<reference evidence="4 5" key="1">
    <citation type="journal article" date="2015" name="Int. J. Syst. Evol. Microbiol.">
        <title>Carboxylicivirga linearis sp. nov., isolated from a sea cucumber culture pond.</title>
        <authorList>
            <person name="Wang F.Q."/>
            <person name="Zhou Y.X."/>
            <person name="Lin X.Z."/>
            <person name="Chen G.J."/>
            <person name="Du Z.J."/>
        </authorList>
    </citation>
    <scope>NUCLEOTIDE SEQUENCE [LARGE SCALE GENOMIC DNA]</scope>
    <source>
        <strain evidence="4 5">FB218</strain>
    </source>
</reference>
<dbReference type="PANTHER" id="PTHR37299">
    <property type="entry name" value="TRANSCRIPTIONAL REGULATOR-RELATED"/>
    <property type="match status" value="1"/>
</dbReference>
<dbReference type="EMBL" id="JAGUCO010000007">
    <property type="protein sequence ID" value="MBS2098894.1"/>
    <property type="molecule type" value="Genomic_DNA"/>
</dbReference>
<dbReference type="Pfam" id="PF04397">
    <property type="entry name" value="LytTR"/>
    <property type="match status" value="1"/>
</dbReference>
<dbReference type="PROSITE" id="PS50930">
    <property type="entry name" value="HTH_LYTTR"/>
    <property type="match status" value="1"/>
</dbReference>
<dbReference type="SMART" id="SM00448">
    <property type="entry name" value="REC"/>
    <property type="match status" value="1"/>
</dbReference>